<keyword evidence="3" id="KW-1185">Reference proteome</keyword>
<accession>A0A5N6K7Y9</accession>
<feature type="coiled-coil region" evidence="1">
    <location>
        <begin position="245"/>
        <end position="272"/>
    </location>
</feature>
<reference evidence="2 3" key="1">
    <citation type="submission" date="2019-06" db="EMBL/GenBank/DDBJ databases">
        <title>Genome Sequence of the Brown Rot Fungal Pathogen Monilinia laxa.</title>
        <authorList>
            <person name="De Miccolis Angelini R.M."/>
            <person name="Landi L."/>
            <person name="Abate D."/>
            <person name="Pollastro S."/>
            <person name="Romanazzi G."/>
            <person name="Faretra F."/>
        </authorList>
    </citation>
    <scope>NUCLEOTIDE SEQUENCE [LARGE SCALE GENOMIC DNA]</scope>
    <source>
        <strain evidence="2 3">Mlax316</strain>
    </source>
</reference>
<keyword evidence="1" id="KW-0175">Coiled coil</keyword>
<dbReference type="EMBL" id="VIGI01000006">
    <property type="protein sequence ID" value="KAB8298898.1"/>
    <property type="molecule type" value="Genomic_DNA"/>
</dbReference>
<organism evidence="2 3">
    <name type="scientific">Monilinia laxa</name>
    <name type="common">Brown rot fungus</name>
    <name type="synonym">Sclerotinia laxa</name>
    <dbReference type="NCBI Taxonomy" id="61186"/>
    <lineage>
        <taxon>Eukaryota</taxon>
        <taxon>Fungi</taxon>
        <taxon>Dikarya</taxon>
        <taxon>Ascomycota</taxon>
        <taxon>Pezizomycotina</taxon>
        <taxon>Leotiomycetes</taxon>
        <taxon>Helotiales</taxon>
        <taxon>Sclerotiniaceae</taxon>
        <taxon>Monilinia</taxon>
    </lineage>
</organism>
<protein>
    <submittedName>
        <fullName evidence="2">Uncharacterized protein</fullName>
    </submittedName>
</protein>
<feature type="coiled-coil region" evidence="1">
    <location>
        <begin position="174"/>
        <end position="201"/>
    </location>
</feature>
<dbReference type="Proteomes" id="UP000326757">
    <property type="component" value="Unassembled WGS sequence"/>
</dbReference>
<gene>
    <name evidence="2" type="ORF">EYC80_001056</name>
</gene>
<evidence type="ECO:0000256" key="1">
    <source>
        <dbReference type="SAM" id="Coils"/>
    </source>
</evidence>
<proteinExistence type="predicted"/>
<name>A0A5N6K7Y9_MONLA</name>
<comment type="caution">
    <text evidence="2">The sequence shown here is derived from an EMBL/GenBank/DDBJ whole genome shotgun (WGS) entry which is preliminary data.</text>
</comment>
<dbReference type="OrthoDB" id="3522249at2759"/>
<evidence type="ECO:0000313" key="2">
    <source>
        <dbReference type="EMBL" id="KAB8298898.1"/>
    </source>
</evidence>
<dbReference type="AlphaFoldDB" id="A0A5N6K7Y9"/>
<sequence length="297" mass="34242">MLTTLRMDLMCDSPEPHEEHLSKRQKITDFEKEDFENKLTAPIALEFGEESRDLELKLLDKCLASHRCDIAQPAKCQCRCCLYTKYGHVAFVPHDAHQDDEYGPGEKCEDCISVEVTVRGQLAVEISDHLPLSPEVRHDLACHFRVFREILSRMFSTKIQDLRKRMAQVKIESMPTLQEEMLELEEEVAACDSQLDELRKELARIFETMVTSGVDISGRTNDLPMTHKKTIPTLAHLGERDVRRTRSLEEEMNKVNAENSRLAKRVQHLEEENTKFKGYDTQTAPIQFYASSRESKS</sequence>
<evidence type="ECO:0000313" key="3">
    <source>
        <dbReference type="Proteomes" id="UP000326757"/>
    </source>
</evidence>